<keyword evidence="2" id="KW-1185">Reference proteome</keyword>
<evidence type="ECO:0000313" key="2">
    <source>
        <dbReference type="Proteomes" id="UP000321337"/>
    </source>
</evidence>
<accession>A0A512L4Z5</accession>
<dbReference type="Proteomes" id="UP000321337">
    <property type="component" value="Unassembled WGS sequence"/>
</dbReference>
<organism evidence="1 2">
    <name type="scientific">Sulfuriferula plumbiphila</name>
    <dbReference type="NCBI Taxonomy" id="171865"/>
    <lineage>
        <taxon>Bacteria</taxon>
        <taxon>Pseudomonadati</taxon>
        <taxon>Pseudomonadota</taxon>
        <taxon>Betaproteobacteria</taxon>
        <taxon>Nitrosomonadales</taxon>
        <taxon>Sulfuricellaceae</taxon>
        <taxon>Sulfuriferula</taxon>
    </lineage>
</organism>
<reference evidence="1 2" key="1">
    <citation type="submission" date="2019-07" db="EMBL/GenBank/DDBJ databases">
        <title>Whole genome shotgun sequence of Thiobacillus plumbophilus NBRC 107929.</title>
        <authorList>
            <person name="Hosoyama A."/>
            <person name="Uohara A."/>
            <person name="Ohji S."/>
            <person name="Ichikawa N."/>
        </authorList>
    </citation>
    <scope>NUCLEOTIDE SEQUENCE [LARGE SCALE GENOMIC DNA]</scope>
    <source>
        <strain evidence="1 2">NBRC 107929</strain>
    </source>
</reference>
<dbReference type="RefSeq" id="WP_232522212.1">
    <property type="nucleotide sequence ID" value="NZ_AP021884.1"/>
</dbReference>
<proteinExistence type="predicted"/>
<dbReference type="EMBL" id="BKAD01000006">
    <property type="protein sequence ID" value="GEP29555.1"/>
    <property type="molecule type" value="Genomic_DNA"/>
</dbReference>
<evidence type="ECO:0000313" key="1">
    <source>
        <dbReference type="EMBL" id="GEP29555.1"/>
    </source>
</evidence>
<gene>
    <name evidence="1" type="ORF">TPL01_06930</name>
</gene>
<evidence type="ECO:0008006" key="3">
    <source>
        <dbReference type="Google" id="ProtNLM"/>
    </source>
</evidence>
<sequence length="47" mass="5486">MNVKKRKNFSRQYKARVALEAIRGVSTVNEITRESVYLRNAVSHHLD</sequence>
<comment type="caution">
    <text evidence="1">The sequence shown here is derived from an EMBL/GenBank/DDBJ whole genome shotgun (WGS) entry which is preliminary data.</text>
</comment>
<name>A0A512L4Z5_9PROT</name>
<protein>
    <recommendedName>
        <fullName evidence="3">Transposase</fullName>
    </recommendedName>
</protein>
<dbReference type="AlphaFoldDB" id="A0A512L4Z5"/>